<dbReference type="RefSeq" id="XP_067696046.1">
    <property type="nucleotide sequence ID" value="XM_067840020.1"/>
</dbReference>
<proteinExistence type="predicted"/>
<dbReference type="EMBL" id="JAFHKP010000003">
    <property type="protein sequence ID" value="KAG5486965.1"/>
    <property type="molecule type" value="Genomic_DNA"/>
</dbReference>
<dbReference type="AlphaFoldDB" id="A0A836KXX3"/>
<accession>A0A836KXX3</accession>
<organism evidence="1 2">
    <name type="scientific">Leishmania enriettii</name>
    <dbReference type="NCBI Taxonomy" id="5663"/>
    <lineage>
        <taxon>Eukaryota</taxon>
        <taxon>Discoba</taxon>
        <taxon>Euglenozoa</taxon>
        <taxon>Kinetoplastea</taxon>
        <taxon>Metakinetoplastina</taxon>
        <taxon>Trypanosomatida</taxon>
        <taxon>Trypanosomatidae</taxon>
        <taxon>Leishmaniinae</taxon>
        <taxon>Leishmania</taxon>
    </lineage>
</organism>
<gene>
    <name evidence="1" type="ORF">CUR178_08392</name>
</gene>
<name>A0A836KXX3_LEIEN</name>
<dbReference type="GeneID" id="94175530"/>
<protein>
    <submittedName>
        <fullName evidence="1">Uncharacterized protein</fullName>
    </submittedName>
</protein>
<comment type="caution">
    <text evidence="1">The sequence shown here is derived from an EMBL/GenBank/DDBJ whole genome shotgun (WGS) entry which is preliminary data.</text>
</comment>
<dbReference type="Proteomes" id="UP000674179">
    <property type="component" value="Chromosome 3"/>
</dbReference>
<reference evidence="1 2" key="1">
    <citation type="submission" date="2021-02" db="EMBL/GenBank/DDBJ databases">
        <title>Leishmania (Mundinia) enrietti genome sequencing and assembly.</title>
        <authorList>
            <person name="Almutairi H."/>
            <person name="Gatherer D."/>
        </authorList>
    </citation>
    <scope>NUCLEOTIDE SEQUENCE [LARGE SCALE GENOMIC DNA]</scope>
    <source>
        <strain evidence="1">CUR178</strain>
    </source>
</reference>
<dbReference type="KEGG" id="lenr:94175530"/>
<evidence type="ECO:0000313" key="1">
    <source>
        <dbReference type="EMBL" id="KAG5486965.1"/>
    </source>
</evidence>
<keyword evidence="2" id="KW-1185">Reference proteome</keyword>
<evidence type="ECO:0000313" key="2">
    <source>
        <dbReference type="Proteomes" id="UP000674179"/>
    </source>
</evidence>
<sequence length="105" mass="11563">MARIVRRAARTAPSHHSLQITRERAALPCTFLSYAGTRDGPPQMGLRHPLQRIPAGHRSLSLPSGGLYSGARARLEARRSGSATQRTLSIVSHPLRVKKSHCHLR</sequence>